<dbReference type="PROSITE" id="PS50090">
    <property type="entry name" value="MYB_LIKE"/>
    <property type="match status" value="2"/>
</dbReference>
<keyword evidence="3" id="KW-0805">Transcription regulation</keyword>
<dbReference type="InterPro" id="IPR015495">
    <property type="entry name" value="Myb_TF_plants"/>
</dbReference>
<protein>
    <submittedName>
        <fullName evidence="9">R2R3-MYB transcription factor 55</fullName>
    </submittedName>
</protein>
<accession>A0A6B9QW90</accession>
<evidence type="ECO:0000313" key="9">
    <source>
        <dbReference type="EMBL" id="QHG11483.1"/>
    </source>
</evidence>
<evidence type="ECO:0000256" key="3">
    <source>
        <dbReference type="ARBA" id="ARBA00023015"/>
    </source>
</evidence>
<evidence type="ECO:0000256" key="4">
    <source>
        <dbReference type="ARBA" id="ARBA00023125"/>
    </source>
</evidence>
<keyword evidence="2" id="KW-0677">Repeat</keyword>
<dbReference type="InterPro" id="IPR017930">
    <property type="entry name" value="Myb_dom"/>
</dbReference>
<feature type="domain" description="HTH myb-type" evidence="8">
    <location>
        <begin position="9"/>
        <end position="61"/>
    </location>
</feature>
<evidence type="ECO:0000259" key="8">
    <source>
        <dbReference type="PROSITE" id="PS51294"/>
    </source>
</evidence>
<dbReference type="EMBL" id="MN906730">
    <property type="protein sequence ID" value="QHG11483.1"/>
    <property type="molecule type" value="mRNA"/>
</dbReference>
<dbReference type="InterPro" id="IPR009057">
    <property type="entry name" value="Homeodomain-like_sf"/>
</dbReference>
<dbReference type="FunFam" id="1.10.10.60:FF:000394">
    <property type="entry name" value="MYB transcription factor"/>
    <property type="match status" value="1"/>
</dbReference>
<dbReference type="PROSITE" id="PS51294">
    <property type="entry name" value="HTH_MYB"/>
    <property type="match status" value="2"/>
</dbReference>
<organism evidence="9">
    <name type="scientific">Taxus chinensis</name>
    <name type="common">Chinese yew</name>
    <name type="synonym">Taxus wallichiana var. chinensis</name>
    <dbReference type="NCBI Taxonomy" id="29808"/>
    <lineage>
        <taxon>Eukaryota</taxon>
        <taxon>Viridiplantae</taxon>
        <taxon>Streptophyta</taxon>
        <taxon>Embryophyta</taxon>
        <taxon>Tracheophyta</taxon>
        <taxon>Spermatophyta</taxon>
        <taxon>Pinopsida</taxon>
        <taxon>Pinidae</taxon>
        <taxon>Conifers II</taxon>
        <taxon>Cupressales</taxon>
        <taxon>Taxaceae</taxon>
        <taxon>Taxus</taxon>
    </lineage>
</organism>
<evidence type="ECO:0000256" key="2">
    <source>
        <dbReference type="ARBA" id="ARBA00022737"/>
    </source>
</evidence>
<dbReference type="Gene3D" id="1.10.10.60">
    <property type="entry name" value="Homeodomain-like"/>
    <property type="match status" value="2"/>
</dbReference>
<keyword evidence="4" id="KW-0238">DNA-binding</keyword>
<proteinExistence type="evidence at transcript level"/>
<sequence>MGRTPCCGKVGLKRGRWTAQEDEILTKYIQTHGEGSWRDMPKNAGLLRCGKSCRLRWINYLRSDLKRGNISAEEDELVIKLHGLLGNRWSLIAGLMQGRTDNEIKNYWNTHLSRKLSDRGIDPVTHKPFYYKFSTKGKKDTEPELSSRIESSTLLAELMKKDIKAEKPMKKKPVVITGTCKKKNRCHENGASNKTKATVEHLSSRISNQSSCQSLSDMNSDEIKLKMQSQDCNVSVQEKTEAPVLVEDEYPTTSLWEDTFSSNILPFPMDFFGSFDTEDLIMFDNQLPESNVTNNNMEDTTDDLWSSFPSNIEDFFIEPLWHGSFH</sequence>
<dbReference type="GO" id="GO:0000976">
    <property type="term" value="F:transcription cis-regulatory region binding"/>
    <property type="evidence" value="ECO:0007669"/>
    <property type="project" value="UniProtKB-ARBA"/>
</dbReference>
<reference evidence="9" key="1">
    <citation type="journal article" date="2020" name="PeerJ">
        <title>The R2R3-MYB transcription factor family in Taxus chinensis: Identification, characterization, expression profiling and posttranscriptional regulation analysis.</title>
        <authorList>
            <person name="Hu X."/>
            <person name="Zhang L."/>
            <person name="Shao F."/>
            <person name="Qiu D."/>
            <person name="Wilson I.W."/>
        </authorList>
    </citation>
    <scope>NUCLEOTIDE SEQUENCE</scope>
</reference>
<dbReference type="InterPro" id="IPR001005">
    <property type="entry name" value="SANT/Myb"/>
</dbReference>
<evidence type="ECO:0000256" key="6">
    <source>
        <dbReference type="ARBA" id="ARBA00023242"/>
    </source>
</evidence>
<evidence type="ECO:0000256" key="5">
    <source>
        <dbReference type="ARBA" id="ARBA00023163"/>
    </source>
</evidence>
<keyword evidence="6" id="KW-0539">Nucleus</keyword>
<comment type="subcellular location">
    <subcellularLocation>
        <location evidence="1">Nucleus</location>
    </subcellularLocation>
</comment>
<dbReference type="GO" id="GO:0005634">
    <property type="term" value="C:nucleus"/>
    <property type="evidence" value="ECO:0007669"/>
    <property type="project" value="UniProtKB-SubCell"/>
</dbReference>
<feature type="domain" description="Myb-like" evidence="7">
    <location>
        <begin position="62"/>
        <end position="112"/>
    </location>
</feature>
<name>A0A6B9QW90_TAXCH</name>
<keyword evidence="5" id="KW-0804">Transcription</keyword>
<dbReference type="Pfam" id="PF00249">
    <property type="entry name" value="Myb_DNA-binding"/>
    <property type="match status" value="2"/>
</dbReference>
<dbReference type="FunFam" id="1.10.10.60:FF:000121">
    <property type="entry name" value="Myb transcription factor"/>
    <property type="match status" value="1"/>
</dbReference>
<dbReference type="PANTHER" id="PTHR47994">
    <property type="entry name" value="F14D16.11-RELATED"/>
    <property type="match status" value="1"/>
</dbReference>
<evidence type="ECO:0000256" key="1">
    <source>
        <dbReference type="ARBA" id="ARBA00004123"/>
    </source>
</evidence>
<feature type="domain" description="HTH myb-type" evidence="8">
    <location>
        <begin position="62"/>
        <end position="116"/>
    </location>
</feature>
<dbReference type="AlphaFoldDB" id="A0A6B9QW90"/>
<dbReference type="SUPFAM" id="SSF46689">
    <property type="entry name" value="Homeodomain-like"/>
    <property type="match status" value="1"/>
</dbReference>
<dbReference type="SMART" id="SM00717">
    <property type="entry name" value="SANT"/>
    <property type="match status" value="2"/>
</dbReference>
<dbReference type="PANTHER" id="PTHR47994:SF5">
    <property type="entry name" value="F14D16.11-RELATED"/>
    <property type="match status" value="1"/>
</dbReference>
<feature type="domain" description="Myb-like" evidence="7">
    <location>
        <begin position="9"/>
        <end position="61"/>
    </location>
</feature>
<evidence type="ECO:0000259" key="7">
    <source>
        <dbReference type="PROSITE" id="PS50090"/>
    </source>
</evidence>
<dbReference type="CDD" id="cd00167">
    <property type="entry name" value="SANT"/>
    <property type="match status" value="2"/>
</dbReference>